<reference evidence="1" key="1">
    <citation type="submission" date="2022-04" db="EMBL/GenBank/DDBJ databases">
        <title>Carnegiea gigantea Genome sequencing and assembly v2.</title>
        <authorList>
            <person name="Copetti D."/>
            <person name="Sanderson M.J."/>
            <person name="Burquez A."/>
            <person name="Wojciechowski M.F."/>
        </authorList>
    </citation>
    <scope>NUCLEOTIDE SEQUENCE</scope>
    <source>
        <strain evidence="1">SGP5-SGP5p</strain>
        <tissue evidence="1">Aerial part</tissue>
    </source>
</reference>
<keyword evidence="2" id="KW-1185">Reference proteome</keyword>
<organism evidence="1 2">
    <name type="scientific">Carnegiea gigantea</name>
    <dbReference type="NCBI Taxonomy" id="171969"/>
    <lineage>
        <taxon>Eukaryota</taxon>
        <taxon>Viridiplantae</taxon>
        <taxon>Streptophyta</taxon>
        <taxon>Embryophyta</taxon>
        <taxon>Tracheophyta</taxon>
        <taxon>Spermatophyta</taxon>
        <taxon>Magnoliopsida</taxon>
        <taxon>eudicotyledons</taxon>
        <taxon>Gunneridae</taxon>
        <taxon>Pentapetalae</taxon>
        <taxon>Caryophyllales</taxon>
        <taxon>Cactineae</taxon>
        <taxon>Cactaceae</taxon>
        <taxon>Cactoideae</taxon>
        <taxon>Echinocereeae</taxon>
        <taxon>Carnegiea</taxon>
    </lineage>
</organism>
<dbReference type="Proteomes" id="UP001153076">
    <property type="component" value="Unassembled WGS sequence"/>
</dbReference>
<dbReference type="AlphaFoldDB" id="A0A9Q1JEJ0"/>
<accession>A0A9Q1JEJ0</accession>
<name>A0A9Q1JEJ0_9CARY</name>
<evidence type="ECO:0000313" key="1">
    <source>
        <dbReference type="EMBL" id="KAJ8420197.1"/>
    </source>
</evidence>
<dbReference type="EMBL" id="JAKOGI010003736">
    <property type="protein sequence ID" value="KAJ8420197.1"/>
    <property type="molecule type" value="Genomic_DNA"/>
</dbReference>
<comment type="caution">
    <text evidence="1">The sequence shown here is derived from an EMBL/GenBank/DDBJ whole genome shotgun (WGS) entry which is preliminary data.</text>
</comment>
<gene>
    <name evidence="1" type="ORF">Cgig2_028420</name>
</gene>
<proteinExistence type="predicted"/>
<sequence>MNLATWNKASLAKLIGGITKPQQIIVGTKEKWCMLKIYSRRGLLKDPLGCGKGTRNTLSREVTLGSWEKKSTKIRAESYDNGILAENTKLVASNSFYPQKTRGTRGHKQVTYAIATEAIYKMWTARNTDIFLNQRCPYRLNFNKSRSILYRECYS</sequence>
<protein>
    <submittedName>
        <fullName evidence="1">Uncharacterized protein</fullName>
    </submittedName>
</protein>
<evidence type="ECO:0000313" key="2">
    <source>
        <dbReference type="Proteomes" id="UP001153076"/>
    </source>
</evidence>